<dbReference type="InterPro" id="IPR008927">
    <property type="entry name" value="6-PGluconate_DH-like_C_sf"/>
</dbReference>
<dbReference type="SUPFAM" id="SSF51735">
    <property type="entry name" value="NAD(P)-binding Rossmann-fold domains"/>
    <property type="match status" value="1"/>
</dbReference>
<dbReference type="Proteomes" id="UP000311469">
    <property type="component" value="Chromosome cSF2"/>
</dbReference>
<dbReference type="GO" id="GO:0050661">
    <property type="term" value="F:NADP binding"/>
    <property type="evidence" value="ECO:0007669"/>
    <property type="project" value="InterPro"/>
</dbReference>
<dbReference type="InterPro" id="IPR029154">
    <property type="entry name" value="HIBADH-like_NADP-bd"/>
</dbReference>
<feature type="domain" description="3-hydroxyisobutyrate dehydrogenase-like NAD-binding" evidence="2">
    <location>
        <begin position="162"/>
        <end position="216"/>
    </location>
</feature>
<name>A0A5B8CLR1_SPHSA</name>
<dbReference type="EMBL" id="CP041017">
    <property type="protein sequence ID" value="QDC39626.1"/>
    <property type="molecule type" value="Genomic_DNA"/>
</dbReference>
<dbReference type="KEGG" id="sufl:FIL70_20760"/>
<reference evidence="3 4" key="1">
    <citation type="submission" date="2019-06" db="EMBL/GenBank/DDBJ databases">
        <title>Genome organization and adaptive potential of archetypical organophosphate degarding Sphingobium fuliginis ATCC 27551.</title>
        <authorList>
            <person name="Sarwar A."/>
            <person name="Parthasarathy S."/>
            <person name="Singh C."/>
            <person name="Siddavattam D."/>
        </authorList>
    </citation>
    <scope>NUCLEOTIDE SEQUENCE [LARGE SCALE GENOMIC DNA]</scope>
    <source>
        <strain evidence="3 4">ATCC 27551</strain>
    </source>
</reference>
<evidence type="ECO:0000259" key="2">
    <source>
        <dbReference type="Pfam" id="PF14833"/>
    </source>
</evidence>
<evidence type="ECO:0000313" key="4">
    <source>
        <dbReference type="Proteomes" id="UP000311469"/>
    </source>
</evidence>
<feature type="domain" description="6-phosphogluconate dehydrogenase NADP-binding" evidence="1">
    <location>
        <begin position="4"/>
        <end position="159"/>
    </location>
</feature>
<dbReference type="PANTHER" id="PTHR43060">
    <property type="entry name" value="3-HYDROXYISOBUTYRATE DEHYDROGENASE-LIKE 1, MITOCHONDRIAL-RELATED"/>
    <property type="match status" value="1"/>
</dbReference>
<gene>
    <name evidence="3" type="ORF">FIL70_20760</name>
</gene>
<dbReference type="InterPro" id="IPR036291">
    <property type="entry name" value="NAD(P)-bd_dom_sf"/>
</dbReference>
<protein>
    <submittedName>
        <fullName evidence="3">NAD(P)-dependent oxidoreductase</fullName>
    </submittedName>
</protein>
<evidence type="ECO:0000259" key="1">
    <source>
        <dbReference type="Pfam" id="PF03446"/>
    </source>
</evidence>
<dbReference type="InterPro" id="IPR013328">
    <property type="entry name" value="6PGD_dom2"/>
</dbReference>
<dbReference type="InterPro" id="IPR006115">
    <property type="entry name" value="6PGDH_NADP-bd"/>
</dbReference>
<organism evidence="3 4">
    <name type="scientific">Sphingobium fuliginis ATCC 27551</name>
    <dbReference type="NCBI Taxonomy" id="1208342"/>
    <lineage>
        <taxon>Bacteria</taxon>
        <taxon>Pseudomonadati</taxon>
        <taxon>Pseudomonadota</taxon>
        <taxon>Alphaproteobacteria</taxon>
        <taxon>Sphingomonadales</taxon>
        <taxon>Sphingomonadaceae</taxon>
        <taxon>Sphingobium</taxon>
    </lineage>
</organism>
<dbReference type="SUPFAM" id="SSF48179">
    <property type="entry name" value="6-phosphogluconate dehydrogenase C-terminal domain-like"/>
    <property type="match status" value="1"/>
</dbReference>
<dbReference type="GO" id="GO:0051287">
    <property type="term" value="F:NAD binding"/>
    <property type="evidence" value="ECO:0007669"/>
    <property type="project" value="InterPro"/>
</dbReference>
<sequence>MIRTVAVIGAGTMGGPMAEHIHRAGFALTVSDPDPAVRQRFDAMGIATCVALADIQSVDAALVIVGTDEQMHGVARGLRAAAAPPRYLVIMSTTAPAEIAAIERQFADCGTHVVDAPISGAVMAARRAELTVLVGAAKDDFDALQPVFAAVGSAIVHCGKTGAGQMTKVVNNIIAISNQYVAAEAYRLAIEHGLELDRLLPALDLGSGRNFLSRRGATECERRTAPGRKRPKTIARSTLAAKRISTWRYRFSPTACGTMPCWPSGRCWKPRENLPGRTGNVFRVLGEMIAPEHISAKLCQ</sequence>
<dbReference type="Gene3D" id="1.10.1040.10">
    <property type="entry name" value="N-(1-d-carboxylethyl)-l-norvaline Dehydrogenase, domain 2"/>
    <property type="match status" value="1"/>
</dbReference>
<evidence type="ECO:0000313" key="3">
    <source>
        <dbReference type="EMBL" id="QDC39626.1"/>
    </source>
</evidence>
<dbReference type="Pfam" id="PF03446">
    <property type="entry name" value="NAD_binding_2"/>
    <property type="match status" value="1"/>
</dbReference>
<dbReference type="PANTHER" id="PTHR43060:SF15">
    <property type="entry name" value="3-HYDROXYISOBUTYRATE DEHYDROGENASE-LIKE 1, MITOCHONDRIAL-RELATED"/>
    <property type="match status" value="1"/>
</dbReference>
<proteinExistence type="predicted"/>
<accession>A0A5B8CLR1</accession>
<dbReference type="Gene3D" id="3.40.50.720">
    <property type="entry name" value="NAD(P)-binding Rossmann-like Domain"/>
    <property type="match status" value="1"/>
</dbReference>
<dbReference type="AlphaFoldDB" id="A0A5B8CLR1"/>
<dbReference type="Pfam" id="PF14833">
    <property type="entry name" value="NAD_binding_11"/>
    <property type="match status" value="1"/>
</dbReference>